<name>A0A564VY21_BIFLI</name>
<organism evidence="1 2">
    <name type="scientific">Bifidobacterium longum subsp. infantis</name>
    <dbReference type="NCBI Taxonomy" id="1682"/>
    <lineage>
        <taxon>Bacteria</taxon>
        <taxon>Bacillati</taxon>
        <taxon>Actinomycetota</taxon>
        <taxon>Actinomycetes</taxon>
        <taxon>Bifidobacteriales</taxon>
        <taxon>Bifidobacteriaceae</taxon>
        <taxon>Bifidobacterium</taxon>
    </lineage>
</organism>
<dbReference type="Proteomes" id="UP000345266">
    <property type="component" value="Unassembled WGS sequence"/>
</dbReference>
<dbReference type="AlphaFoldDB" id="A0A564VY21"/>
<sequence>MAAMVPDAMSGVRAARDAGLVRAEALVAVRAKAERGDFTHALSDLLRDALESRPLLRLHIWRVEQAAFDNRTATCKRHARIAAEWCGVDGARAGSLTLAWLLDERTGGARLAAWLLAISLDMRDAHGGRAFLLSGPDPFAHVRS</sequence>
<evidence type="ECO:0000313" key="2">
    <source>
        <dbReference type="Proteomes" id="UP000345266"/>
    </source>
</evidence>
<reference evidence="1 2" key="1">
    <citation type="submission" date="2019-07" db="EMBL/GenBank/DDBJ databases">
        <authorList>
            <person name="Hibberd C M."/>
            <person name="Gehrig L. J."/>
            <person name="Chang H.-W."/>
            <person name="Venkatesh S."/>
        </authorList>
    </citation>
    <scope>NUCLEOTIDE SEQUENCE [LARGE SCALE GENOMIC DNA]</scope>
    <source>
        <strain evidence="1">Bifidobacterium_longum_subsp_infantis_JG_Bg463</strain>
    </source>
</reference>
<dbReference type="RefSeq" id="WP_144099108.1">
    <property type="nucleotide sequence ID" value="NZ_CABHND010000016.1"/>
</dbReference>
<protein>
    <submittedName>
        <fullName evidence="1">Uncharacterized protein</fullName>
    </submittedName>
</protein>
<gene>
    <name evidence="1" type="ORF">BLJG463_02170</name>
</gene>
<accession>A0A564VY21</accession>
<dbReference type="EMBL" id="CABHNT010000047">
    <property type="protein sequence ID" value="VUX37624.1"/>
    <property type="molecule type" value="Genomic_DNA"/>
</dbReference>
<evidence type="ECO:0000313" key="1">
    <source>
        <dbReference type="EMBL" id="VUX37624.1"/>
    </source>
</evidence>
<proteinExistence type="predicted"/>